<dbReference type="GO" id="GO:0006895">
    <property type="term" value="P:Golgi to endosome transport"/>
    <property type="evidence" value="ECO:0007669"/>
    <property type="project" value="InterPro"/>
</dbReference>
<keyword evidence="3" id="KW-1185">Reference proteome</keyword>
<sequence length="61" mass="6947">MFPEKLAESLCVPAPSVMAQVFLCFRVLMLRVSPQHLTSMWPTIITELVSRIIVFIILELS</sequence>
<protein>
    <recommendedName>
        <fullName evidence="1">DOP1-like C-terminal domain-containing protein</fullName>
    </recommendedName>
</protein>
<feature type="domain" description="DOP1-like C-terminal" evidence="1">
    <location>
        <begin position="4"/>
        <end position="52"/>
    </location>
</feature>
<dbReference type="EMBL" id="JAIWYP010000011">
    <property type="protein sequence ID" value="KAH3737095.1"/>
    <property type="molecule type" value="Genomic_DNA"/>
</dbReference>
<dbReference type="InterPro" id="IPR040314">
    <property type="entry name" value="DOP1"/>
</dbReference>
<dbReference type="Pfam" id="PF24598">
    <property type="entry name" value="DOP1_C"/>
    <property type="match status" value="1"/>
</dbReference>
<dbReference type="PANTHER" id="PTHR14042:SF24">
    <property type="entry name" value="PROTEIN DOPEY-1 HOMOLOG"/>
    <property type="match status" value="1"/>
</dbReference>
<dbReference type="GO" id="GO:0005802">
    <property type="term" value="C:trans-Golgi network"/>
    <property type="evidence" value="ECO:0007669"/>
    <property type="project" value="TreeGrafter"/>
</dbReference>
<proteinExistence type="predicted"/>
<organism evidence="2 3">
    <name type="scientific">Dreissena polymorpha</name>
    <name type="common">Zebra mussel</name>
    <name type="synonym">Mytilus polymorpha</name>
    <dbReference type="NCBI Taxonomy" id="45954"/>
    <lineage>
        <taxon>Eukaryota</taxon>
        <taxon>Metazoa</taxon>
        <taxon>Spiralia</taxon>
        <taxon>Lophotrochozoa</taxon>
        <taxon>Mollusca</taxon>
        <taxon>Bivalvia</taxon>
        <taxon>Autobranchia</taxon>
        <taxon>Heteroconchia</taxon>
        <taxon>Euheterodonta</taxon>
        <taxon>Imparidentia</taxon>
        <taxon>Neoheterodontei</taxon>
        <taxon>Myida</taxon>
        <taxon>Dreissenoidea</taxon>
        <taxon>Dreissenidae</taxon>
        <taxon>Dreissena</taxon>
    </lineage>
</organism>
<dbReference type="GO" id="GO:0005829">
    <property type="term" value="C:cytosol"/>
    <property type="evidence" value="ECO:0007669"/>
    <property type="project" value="GOC"/>
</dbReference>
<reference evidence="2" key="2">
    <citation type="submission" date="2020-11" db="EMBL/GenBank/DDBJ databases">
        <authorList>
            <person name="McCartney M.A."/>
            <person name="Auch B."/>
            <person name="Kono T."/>
            <person name="Mallez S."/>
            <person name="Becker A."/>
            <person name="Gohl D.M."/>
            <person name="Silverstein K.A.T."/>
            <person name="Koren S."/>
            <person name="Bechman K.B."/>
            <person name="Herman A."/>
            <person name="Abrahante J.E."/>
            <person name="Garbe J."/>
        </authorList>
    </citation>
    <scope>NUCLEOTIDE SEQUENCE</scope>
    <source>
        <strain evidence="2">Duluth1</strain>
        <tissue evidence="2">Whole animal</tissue>
    </source>
</reference>
<dbReference type="PANTHER" id="PTHR14042">
    <property type="entry name" value="DOPEY-RELATED"/>
    <property type="match status" value="1"/>
</dbReference>
<name>A0A9D4HVT9_DREPO</name>
<evidence type="ECO:0000313" key="2">
    <source>
        <dbReference type="EMBL" id="KAH3737095.1"/>
    </source>
</evidence>
<accession>A0A9D4HVT9</accession>
<gene>
    <name evidence="2" type="ORF">DPMN_043671</name>
</gene>
<dbReference type="GO" id="GO:0005768">
    <property type="term" value="C:endosome"/>
    <property type="evidence" value="ECO:0007669"/>
    <property type="project" value="TreeGrafter"/>
</dbReference>
<dbReference type="Proteomes" id="UP000828390">
    <property type="component" value="Unassembled WGS sequence"/>
</dbReference>
<evidence type="ECO:0000313" key="3">
    <source>
        <dbReference type="Proteomes" id="UP000828390"/>
    </source>
</evidence>
<reference evidence="2" key="1">
    <citation type="journal article" date="2019" name="bioRxiv">
        <title>The Genome of the Zebra Mussel, Dreissena polymorpha: A Resource for Invasive Species Research.</title>
        <authorList>
            <person name="McCartney M.A."/>
            <person name="Auch B."/>
            <person name="Kono T."/>
            <person name="Mallez S."/>
            <person name="Zhang Y."/>
            <person name="Obille A."/>
            <person name="Becker A."/>
            <person name="Abrahante J.E."/>
            <person name="Garbe J."/>
            <person name="Badalamenti J.P."/>
            <person name="Herman A."/>
            <person name="Mangelson H."/>
            <person name="Liachko I."/>
            <person name="Sullivan S."/>
            <person name="Sone E.D."/>
            <person name="Koren S."/>
            <person name="Silverstein K.A.T."/>
            <person name="Beckman K.B."/>
            <person name="Gohl D.M."/>
        </authorList>
    </citation>
    <scope>NUCLEOTIDE SEQUENCE</scope>
    <source>
        <strain evidence="2">Duluth1</strain>
        <tissue evidence="2">Whole animal</tissue>
    </source>
</reference>
<dbReference type="InterPro" id="IPR056457">
    <property type="entry name" value="DOP1_C"/>
</dbReference>
<dbReference type="AlphaFoldDB" id="A0A9D4HVT9"/>
<evidence type="ECO:0000259" key="1">
    <source>
        <dbReference type="Pfam" id="PF24598"/>
    </source>
</evidence>
<comment type="caution">
    <text evidence="2">The sequence shown here is derived from an EMBL/GenBank/DDBJ whole genome shotgun (WGS) entry which is preliminary data.</text>
</comment>